<dbReference type="HOGENOM" id="CLU_606816_0_0_0"/>
<reference evidence="1 2" key="1">
    <citation type="submission" date="2012-06" db="EMBL/GenBank/DDBJ databases">
        <title>Complete genome of Terriglobus roseus DSM 18391.</title>
        <authorList>
            <consortium name="US DOE Joint Genome Institute (JGI-PGF)"/>
            <person name="Lucas S."/>
            <person name="Copeland A."/>
            <person name="Lapidus A."/>
            <person name="Glavina del Rio T."/>
            <person name="Dalin E."/>
            <person name="Tice H."/>
            <person name="Bruce D."/>
            <person name="Goodwin L."/>
            <person name="Pitluck S."/>
            <person name="Peters L."/>
            <person name="Mikhailova N."/>
            <person name="Munk A.C.C."/>
            <person name="Kyrpides N."/>
            <person name="Mavromatis K."/>
            <person name="Ivanova N."/>
            <person name="Brettin T."/>
            <person name="Detter J.C."/>
            <person name="Han C."/>
            <person name="Larimer F."/>
            <person name="Land M."/>
            <person name="Hauser L."/>
            <person name="Markowitz V."/>
            <person name="Cheng J.-F."/>
            <person name="Hugenholtz P."/>
            <person name="Woyke T."/>
            <person name="Wu D."/>
            <person name="Brambilla E."/>
            <person name="Klenk H.-P."/>
            <person name="Eisen J.A."/>
        </authorList>
    </citation>
    <scope>NUCLEOTIDE SEQUENCE [LARGE SCALE GENOMIC DNA]</scope>
    <source>
        <strain evidence="2">DSM 18391 / NRRL B-41598 / KBS 63</strain>
    </source>
</reference>
<gene>
    <name evidence="1" type="ordered locus">Terro_3085</name>
</gene>
<dbReference type="STRING" id="926566.Terro_3085"/>
<keyword evidence="2" id="KW-1185">Reference proteome</keyword>
<dbReference type="EMBL" id="CP003379">
    <property type="protein sequence ID" value="AFL89316.1"/>
    <property type="molecule type" value="Genomic_DNA"/>
</dbReference>
<dbReference type="KEGG" id="trs:Terro_3085"/>
<accession>I3ZJ98</accession>
<name>I3ZJ98_TERRK</name>
<dbReference type="AlphaFoldDB" id="I3ZJ98"/>
<evidence type="ECO:0000313" key="2">
    <source>
        <dbReference type="Proteomes" id="UP000006056"/>
    </source>
</evidence>
<proteinExistence type="predicted"/>
<sequence>METVGHPGSFDIRVVERSPTWRNKPFVVSYLMLKHEPTAEQLQSCQLWANANRLPNPRVIPPSVVRWSSLFHPAFFDAVSSEVTRSKEKGPFGLAWSTEHKELERINLKRLWIESVVFLAGVTLSAAVIQSRHTRGTVESKYDHLWEAGTLASNGVAPELATLGLHHVVRELASDLAILDVDRLLRVRQSFMATFKALASSDPQIVTLGRATLPPQIAERFRFVEELRYACGPKLHGLVAYGSSTTSASYSDYDIIAVTDEPETLLRKLAGTSPNWYGKELNMGVYSPDEFLAMQSLSGDNLSNICLCLWGEVPIVYKSQSTLLARNFSFAYVRRRQQLGMLSRAADQIRAPVDDRKNLYDYFVKIPANVAKGTFGSIGRDLPKEIVLEWLQTNVGFDTALERERAVSQPGYALASSSLATGRVMEVMNREVNLVESAVDRRLDSGPGGHR</sequence>
<dbReference type="Proteomes" id="UP000006056">
    <property type="component" value="Chromosome"/>
</dbReference>
<evidence type="ECO:0000313" key="1">
    <source>
        <dbReference type="EMBL" id="AFL89316.1"/>
    </source>
</evidence>
<organism evidence="1 2">
    <name type="scientific">Terriglobus roseus (strain DSM 18391 / NRRL B-41598 / KBS 63)</name>
    <dbReference type="NCBI Taxonomy" id="926566"/>
    <lineage>
        <taxon>Bacteria</taxon>
        <taxon>Pseudomonadati</taxon>
        <taxon>Acidobacteriota</taxon>
        <taxon>Terriglobia</taxon>
        <taxon>Terriglobales</taxon>
        <taxon>Acidobacteriaceae</taxon>
        <taxon>Terriglobus</taxon>
    </lineage>
</organism>
<protein>
    <submittedName>
        <fullName evidence="1">Uncharacterized protein</fullName>
    </submittedName>
</protein>